<dbReference type="RefSeq" id="WP_390252286.1">
    <property type="nucleotide sequence ID" value="NZ_JBHSDT010000008.1"/>
</dbReference>
<feature type="domain" description="YoaR-like putative peptidoglycan binding" evidence="1">
    <location>
        <begin position="49"/>
        <end position="104"/>
    </location>
</feature>
<evidence type="ECO:0000259" key="1">
    <source>
        <dbReference type="Pfam" id="PF12229"/>
    </source>
</evidence>
<accession>A0ABV8WXN0</accession>
<name>A0ABV8WXN0_9BACI</name>
<dbReference type="InterPro" id="IPR007391">
    <property type="entry name" value="Vancomycin_resist_VanW"/>
</dbReference>
<dbReference type="PANTHER" id="PTHR35788:SF1">
    <property type="entry name" value="EXPORTED PROTEIN"/>
    <property type="match status" value="1"/>
</dbReference>
<reference evidence="3" key="1">
    <citation type="journal article" date="2019" name="Int. J. Syst. Evol. Microbiol.">
        <title>The Global Catalogue of Microorganisms (GCM) 10K type strain sequencing project: providing services to taxonomists for standard genome sequencing and annotation.</title>
        <authorList>
            <consortium name="The Broad Institute Genomics Platform"/>
            <consortium name="The Broad Institute Genome Sequencing Center for Infectious Disease"/>
            <person name="Wu L."/>
            <person name="Ma J."/>
        </authorList>
    </citation>
    <scope>NUCLEOTIDE SEQUENCE [LARGE SCALE GENOMIC DNA]</scope>
    <source>
        <strain evidence="3">CCUG 37865</strain>
    </source>
</reference>
<comment type="caution">
    <text evidence="2">The sequence shown here is derived from an EMBL/GenBank/DDBJ whole genome shotgun (WGS) entry which is preliminary data.</text>
</comment>
<dbReference type="Pfam" id="PF04294">
    <property type="entry name" value="VanW"/>
    <property type="match status" value="1"/>
</dbReference>
<dbReference type="EMBL" id="JBHSDT010000008">
    <property type="protein sequence ID" value="MFC4403748.1"/>
    <property type="molecule type" value="Genomic_DNA"/>
</dbReference>
<protein>
    <submittedName>
        <fullName evidence="2">VanW family protein</fullName>
    </submittedName>
</protein>
<keyword evidence="3" id="KW-1185">Reference proteome</keyword>
<dbReference type="Pfam" id="PF12229">
    <property type="entry name" value="PG_binding_4"/>
    <property type="match status" value="1"/>
</dbReference>
<dbReference type="InterPro" id="IPR022029">
    <property type="entry name" value="YoaR-like_PG-bd"/>
</dbReference>
<evidence type="ECO:0000313" key="2">
    <source>
        <dbReference type="EMBL" id="MFC4403748.1"/>
    </source>
</evidence>
<dbReference type="InterPro" id="IPR052913">
    <property type="entry name" value="Glycopeptide_resist_protein"/>
</dbReference>
<dbReference type="PANTHER" id="PTHR35788">
    <property type="entry name" value="EXPORTED PROTEIN-RELATED"/>
    <property type="match status" value="1"/>
</dbReference>
<gene>
    <name evidence="2" type="ORF">ACFOY7_11770</name>
</gene>
<evidence type="ECO:0000313" key="3">
    <source>
        <dbReference type="Proteomes" id="UP001595882"/>
    </source>
</evidence>
<sequence>MKIIGMTIFFLLFHSIHISSDAVDLVVTYQGEAIANVSRAEVSVPFFDEPVIDEEKLKQLMEEIDKKVYQEAVDATINENGAIVPEKAGYQMDRKKFREMLYSYFFTNDSAKVEVPMMKIFPNVDSELLANIRTQQIGQYVTYFNHKNEERSHNIFLASEAINNHVVFPGKTFSFNKVVGKRTEEKGYLPAPEIVEGELTEGIGGGICQVSSTLYNAVDRAGVQMIERYSHSKKVPYVPPGRDATVSWYGPDFTFKNNLNQPLLIRSKTIDGKVMINIFSSEQIEYTPREVPDAS</sequence>
<dbReference type="Proteomes" id="UP001595882">
    <property type="component" value="Unassembled WGS sequence"/>
</dbReference>
<proteinExistence type="predicted"/>
<organism evidence="2 3">
    <name type="scientific">Gracilibacillus xinjiangensis</name>
    <dbReference type="NCBI Taxonomy" id="1193282"/>
    <lineage>
        <taxon>Bacteria</taxon>
        <taxon>Bacillati</taxon>
        <taxon>Bacillota</taxon>
        <taxon>Bacilli</taxon>
        <taxon>Bacillales</taxon>
        <taxon>Bacillaceae</taxon>
        <taxon>Gracilibacillus</taxon>
    </lineage>
</organism>